<evidence type="ECO:0000313" key="1">
    <source>
        <dbReference type="EMBL" id="VAW80681.1"/>
    </source>
</evidence>
<evidence type="ECO:0008006" key="2">
    <source>
        <dbReference type="Google" id="ProtNLM"/>
    </source>
</evidence>
<dbReference type="Gene3D" id="3.40.190.10">
    <property type="entry name" value="Periplasmic binding protein-like II"/>
    <property type="match status" value="1"/>
</dbReference>
<proteinExistence type="predicted"/>
<protein>
    <recommendedName>
        <fullName evidence="2">ABC-type phosphate transport system, periplasmic component</fullName>
    </recommendedName>
</protein>
<sequence length="143" mass="15766">MKLSTGICQCSAVLCLLFAGTLHAELAVIAHPDNPEPALTLKQVKRIYLAKSKTFPHGGVVHRADQESNTPAYQEFIGRVLGLKEKRLNAYWSKMTFTGRGARPEVVGNDADVKQWVLEHPKGLGYINADQVDDQVKVLLLAE</sequence>
<name>A0A3B0YMW1_9ZZZZ</name>
<dbReference type="EMBL" id="UOFK01000230">
    <property type="protein sequence ID" value="VAW80681.1"/>
    <property type="molecule type" value="Genomic_DNA"/>
</dbReference>
<accession>A0A3B0YMW1</accession>
<gene>
    <name evidence="1" type="ORF">MNBD_GAMMA13-345</name>
</gene>
<reference evidence="1" key="1">
    <citation type="submission" date="2018-06" db="EMBL/GenBank/DDBJ databases">
        <authorList>
            <person name="Zhirakovskaya E."/>
        </authorList>
    </citation>
    <scope>NUCLEOTIDE SEQUENCE</scope>
</reference>
<organism evidence="1">
    <name type="scientific">hydrothermal vent metagenome</name>
    <dbReference type="NCBI Taxonomy" id="652676"/>
    <lineage>
        <taxon>unclassified sequences</taxon>
        <taxon>metagenomes</taxon>
        <taxon>ecological metagenomes</taxon>
    </lineage>
</organism>
<dbReference type="SUPFAM" id="SSF53850">
    <property type="entry name" value="Periplasmic binding protein-like II"/>
    <property type="match status" value="1"/>
</dbReference>
<dbReference type="AlphaFoldDB" id="A0A3B0YMW1"/>